<dbReference type="SUPFAM" id="SSF52540">
    <property type="entry name" value="P-loop containing nucleoside triphosphate hydrolases"/>
    <property type="match status" value="2"/>
</dbReference>
<keyword evidence="1" id="KW-0489">Methyltransferase</keyword>
<keyword evidence="2" id="KW-0808">Transferase</keyword>
<evidence type="ECO:0000259" key="7">
    <source>
        <dbReference type="PROSITE" id="PS51194"/>
    </source>
</evidence>
<evidence type="ECO:0000256" key="3">
    <source>
        <dbReference type="ARBA" id="ARBA00022741"/>
    </source>
</evidence>
<dbReference type="InterPro" id="IPR050628">
    <property type="entry name" value="SNF2_RAD54_helicase_TF"/>
</dbReference>
<dbReference type="SUPFAM" id="SSF53335">
    <property type="entry name" value="S-adenosyl-L-methionine-dependent methyltransferases"/>
    <property type="match status" value="1"/>
</dbReference>
<feature type="region of interest" description="Disordered" evidence="6">
    <location>
        <begin position="135"/>
        <end position="254"/>
    </location>
</feature>
<dbReference type="Pfam" id="PF00145">
    <property type="entry name" value="DNA_methylase"/>
    <property type="match status" value="1"/>
</dbReference>
<dbReference type="Pfam" id="PF00176">
    <property type="entry name" value="SNF2-rel_dom"/>
    <property type="match status" value="1"/>
</dbReference>
<evidence type="ECO:0000256" key="6">
    <source>
        <dbReference type="SAM" id="MobiDB-lite"/>
    </source>
</evidence>
<protein>
    <recommendedName>
        <fullName evidence="7">Helicase C-terminal domain-containing protein</fullName>
    </recommendedName>
</protein>
<keyword evidence="4" id="KW-0378">Hydrolase</keyword>
<dbReference type="Proteomes" id="UP000800035">
    <property type="component" value="Unassembled WGS sequence"/>
</dbReference>
<feature type="domain" description="Helicase C-terminal" evidence="7">
    <location>
        <begin position="1982"/>
        <end position="2149"/>
    </location>
</feature>
<dbReference type="InterPro" id="IPR029063">
    <property type="entry name" value="SAM-dependent_MTases_sf"/>
</dbReference>
<feature type="compositionally biased region" description="Basic and acidic residues" evidence="6">
    <location>
        <begin position="169"/>
        <end position="183"/>
    </location>
</feature>
<dbReference type="InterPro" id="IPR001650">
    <property type="entry name" value="Helicase_C-like"/>
</dbReference>
<accession>A0A6A5UFN6</accession>
<dbReference type="Gene3D" id="3.40.50.10810">
    <property type="entry name" value="Tandem AAA-ATPase domain"/>
    <property type="match status" value="2"/>
</dbReference>
<keyword evidence="5" id="KW-0067">ATP-binding</keyword>
<dbReference type="InterPro" id="IPR001525">
    <property type="entry name" value="C5_MeTfrase"/>
</dbReference>
<evidence type="ECO:0000256" key="2">
    <source>
        <dbReference type="ARBA" id="ARBA00022679"/>
    </source>
</evidence>
<dbReference type="GO" id="GO:0008168">
    <property type="term" value="F:methyltransferase activity"/>
    <property type="evidence" value="ECO:0007669"/>
    <property type="project" value="UniProtKB-KW"/>
</dbReference>
<dbReference type="InterPro" id="IPR000330">
    <property type="entry name" value="SNF2_N"/>
</dbReference>
<gene>
    <name evidence="8" type="ORF">CC80DRAFT_433272</name>
</gene>
<dbReference type="PANTHER" id="PTHR45626:SF26">
    <property type="entry name" value="FAMILY HELICASE, PUTATIVE (AFU_ORTHOLOGUE AFUA_2G09120)-RELATED"/>
    <property type="match status" value="1"/>
</dbReference>
<evidence type="ECO:0000313" key="9">
    <source>
        <dbReference type="Proteomes" id="UP000800035"/>
    </source>
</evidence>
<dbReference type="InterPro" id="IPR049730">
    <property type="entry name" value="SNF2/RAD54-like_C"/>
</dbReference>
<feature type="region of interest" description="Disordered" evidence="6">
    <location>
        <begin position="1"/>
        <end position="23"/>
    </location>
</feature>
<dbReference type="GO" id="GO:0008094">
    <property type="term" value="F:ATP-dependent activity, acting on DNA"/>
    <property type="evidence" value="ECO:0007669"/>
    <property type="project" value="TreeGrafter"/>
</dbReference>
<keyword evidence="9" id="KW-1185">Reference proteome</keyword>
<dbReference type="Gene3D" id="3.40.50.150">
    <property type="entry name" value="Vaccinia Virus protein VP39"/>
    <property type="match status" value="1"/>
</dbReference>
<evidence type="ECO:0000313" key="8">
    <source>
        <dbReference type="EMBL" id="KAF1963578.1"/>
    </source>
</evidence>
<evidence type="ECO:0000256" key="5">
    <source>
        <dbReference type="ARBA" id="ARBA00022840"/>
    </source>
</evidence>
<feature type="compositionally biased region" description="Acidic residues" evidence="6">
    <location>
        <begin position="211"/>
        <end position="222"/>
    </location>
</feature>
<dbReference type="EMBL" id="ML976977">
    <property type="protein sequence ID" value="KAF1963578.1"/>
    <property type="molecule type" value="Genomic_DNA"/>
</dbReference>
<dbReference type="PROSITE" id="PS51194">
    <property type="entry name" value="HELICASE_CTER"/>
    <property type="match status" value="1"/>
</dbReference>
<name>A0A6A5UFN6_9PLEO</name>
<dbReference type="GO" id="GO:0006281">
    <property type="term" value="P:DNA repair"/>
    <property type="evidence" value="ECO:0007669"/>
    <property type="project" value="TreeGrafter"/>
</dbReference>
<organism evidence="8 9">
    <name type="scientific">Byssothecium circinans</name>
    <dbReference type="NCBI Taxonomy" id="147558"/>
    <lineage>
        <taxon>Eukaryota</taxon>
        <taxon>Fungi</taxon>
        <taxon>Dikarya</taxon>
        <taxon>Ascomycota</taxon>
        <taxon>Pezizomycotina</taxon>
        <taxon>Dothideomycetes</taxon>
        <taxon>Pleosporomycetidae</taxon>
        <taxon>Pleosporales</taxon>
        <taxon>Massarineae</taxon>
        <taxon>Massarinaceae</taxon>
        <taxon>Byssothecium</taxon>
    </lineage>
</organism>
<dbReference type="GO" id="GO:0032259">
    <property type="term" value="P:methylation"/>
    <property type="evidence" value="ECO:0007669"/>
    <property type="project" value="UniProtKB-KW"/>
</dbReference>
<keyword evidence="3" id="KW-0547">Nucleotide-binding</keyword>
<dbReference type="GO" id="GO:0016787">
    <property type="term" value="F:hydrolase activity"/>
    <property type="evidence" value="ECO:0007669"/>
    <property type="project" value="UniProtKB-KW"/>
</dbReference>
<dbReference type="PANTHER" id="PTHR45626">
    <property type="entry name" value="TRANSCRIPTION TERMINATION FACTOR 2-RELATED"/>
    <property type="match status" value="1"/>
</dbReference>
<evidence type="ECO:0000256" key="4">
    <source>
        <dbReference type="ARBA" id="ARBA00022801"/>
    </source>
</evidence>
<dbReference type="OrthoDB" id="423221at2759"/>
<evidence type="ECO:0000256" key="1">
    <source>
        <dbReference type="ARBA" id="ARBA00022603"/>
    </source>
</evidence>
<feature type="compositionally biased region" description="Polar residues" evidence="6">
    <location>
        <begin position="142"/>
        <end position="158"/>
    </location>
</feature>
<dbReference type="InterPro" id="IPR038718">
    <property type="entry name" value="SNF2-like_sf"/>
</dbReference>
<dbReference type="CDD" id="cd18793">
    <property type="entry name" value="SF2_C_SNF"/>
    <property type="match status" value="1"/>
</dbReference>
<dbReference type="Gene3D" id="3.40.50.300">
    <property type="entry name" value="P-loop containing nucleotide triphosphate hydrolases"/>
    <property type="match status" value="1"/>
</dbReference>
<dbReference type="InterPro" id="IPR014001">
    <property type="entry name" value="Helicase_ATP-bd"/>
</dbReference>
<dbReference type="SMART" id="SM00487">
    <property type="entry name" value="DEXDc"/>
    <property type="match status" value="1"/>
</dbReference>
<dbReference type="InterPro" id="IPR027417">
    <property type="entry name" value="P-loop_NTPase"/>
</dbReference>
<feature type="compositionally biased region" description="Polar residues" evidence="6">
    <location>
        <begin position="242"/>
        <end position="252"/>
    </location>
</feature>
<feature type="compositionally biased region" description="Polar residues" evidence="6">
    <location>
        <begin position="224"/>
        <end position="233"/>
    </location>
</feature>
<dbReference type="GO" id="GO:0005634">
    <property type="term" value="C:nucleus"/>
    <property type="evidence" value="ECO:0007669"/>
    <property type="project" value="TreeGrafter"/>
</dbReference>
<dbReference type="GO" id="GO:0005524">
    <property type="term" value="F:ATP binding"/>
    <property type="evidence" value="ECO:0007669"/>
    <property type="project" value="UniProtKB-KW"/>
</dbReference>
<reference evidence="8" key="1">
    <citation type="journal article" date="2020" name="Stud. Mycol.">
        <title>101 Dothideomycetes genomes: a test case for predicting lifestyles and emergence of pathogens.</title>
        <authorList>
            <person name="Haridas S."/>
            <person name="Albert R."/>
            <person name="Binder M."/>
            <person name="Bloem J."/>
            <person name="Labutti K."/>
            <person name="Salamov A."/>
            <person name="Andreopoulos B."/>
            <person name="Baker S."/>
            <person name="Barry K."/>
            <person name="Bills G."/>
            <person name="Bluhm B."/>
            <person name="Cannon C."/>
            <person name="Castanera R."/>
            <person name="Culley D."/>
            <person name="Daum C."/>
            <person name="Ezra D."/>
            <person name="Gonzalez J."/>
            <person name="Henrissat B."/>
            <person name="Kuo A."/>
            <person name="Liang C."/>
            <person name="Lipzen A."/>
            <person name="Lutzoni F."/>
            <person name="Magnuson J."/>
            <person name="Mondo S."/>
            <person name="Nolan M."/>
            <person name="Ohm R."/>
            <person name="Pangilinan J."/>
            <person name="Park H.-J."/>
            <person name="Ramirez L."/>
            <person name="Alfaro M."/>
            <person name="Sun H."/>
            <person name="Tritt A."/>
            <person name="Yoshinaga Y."/>
            <person name="Zwiers L.-H."/>
            <person name="Turgeon B."/>
            <person name="Goodwin S."/>
            <person name="Spatafora J."/>
            <person name="Crous P."/>
            <person name="Grigoriev I."/>
        </authorList>
    </citation>
    <scope>NUCLEOTIDE SEQUENCE</scope>
    <source>
        <strain evidence="8">CBS 675.92</strain>
    </source>
</reference>
<proteinExistence type="predicted"/>
<sequence length="2198" mass="246284">MATIPELFARGRKRRRSSSIPESELRDVIRIARPPSPKVVIRAPRRAALVETLTEGNVPKKRRVEPSIGAKQPSKVCTQCLRPWPLSPRATHRPSSKHVPAWRKLGLQLKLHSATTTAHSARSMSTVAGSKHICASHPAADNDSSASNNVPLSPSHSVDATDGAEEMDLDKADVTSDGPKSDSTDTDDVGPTRLRQRSGRVSYLVEPPSDVSDDGEVDEDTSDQYSGSVSAFDSESDDDVKSTSATSVSGDSISEDEDLEATIVVEATQKPKRRVASSKSKPKSAIDTSLPPLDNINDIFYDMISKALELGLESSLRKLGSRPLNVATMCSGTESPLIALDLQSKALEQLGMAPIRVHHHFSAEIDVMKQGYIERNFQPEKLFRDVREFLSEEASTATTAYGAEEVVPDQIDMLIAGFVCKDISRLNNHNKTLDQNGETGETWRAIYTYSKRYRPSIVLLENVRGQNAYWDKYIKAKWEDIEYECAWMICDTKNYYIPQTRLRMYMIAVDRTQFGKNTDRAVLQWQETMEKLQRPCSSPFDAFLSSDVSDQYEYNSLVTEPNWALCRLRYDLIRSEEKLGIRRPITRWNENGTVRPPDFANRRWYNSQSSRVYDCIEIASLQSAQKGYDAQYKMLIWDVSQNVDRFRSPPGLVPCITPNGCDFVSNKQTALTGSQLLLLQGMPADKLLFARETQKDRQDLAGNAMTTTVIGASILSALIAASRAFQRKGAHPLQRPDGIEKQKKTLTLAMPSTQKFIPPNPTKIDINQLIRDAKMSSKLCNCEGTQRISKAFVKVCDSCGHTACSDCAGNPSHSYHSNLITPAERQQAPGEFERKWRPVLPHRIMFSNFPDIKSLDSKNKTGIDWKTFSSRIATADIPSQPFCIGEFRRLEESWNIRYEAVQATLDLLVSDKIEWRLYVHCPRSEPGNSLLRKTFETPLALGVVQASLLEPLWEIRIPHLRTFDLNFTASSERISSYRSRIGLRQFENETVPRQFYVSADCANSHNIAGHYTLLPRCGTAMESLYKNDTENGPMFLFLNQDPISDEDIFVFSHNCRRLPYGETRISLAALDASWRPWNMESAQPSKVKATTWGTWVRKEMNMKLSLPDLDFSTSTASSLSLLDYGNCATALPILDIHVKETIDVQAFSQYSWVLEAVKNKPKFTTWQKFNSYCTGKLCDCAPAFPRILWSRNEDDEVTAHEDRKAAAAFERAVKMRTPIITASTSLFPSSVRIQIAINVASLVHRASAHLSGTQSSSWRLFTNHFDPAPERFSQFKLQSNSSDRPYASPLDFQYTLSKAQRQSLAWMKAQETGVTLELAEVEEAIHAQLGWRVEAKAESSVTVRGGVLADLPSFGKTVTTIALINSEFEQPTPDATGAKISTSLLDIAATLVLCPPHIARQWKMEFQNCLGKDQFARYNILLIERFSDLQRLEIDEIRNSRVVIVSWSVLAEEDYIAQLGRFAAMPAPASFRGRPFDAWMDYVSENIAEQVQAYSDLDPEAFQSTTRGLLERRLDDPVFNSVVPVKIAHGSAYKSWDTVQTDKSKKNTSQNKTSSLATGGAQLSVPLLQMFHWNRVVTDEYHYLCDSKSSANHPAAAAVKRLSAHKRWVLSGTPALANFTDVNQLGSFLGIRLGRDVFGDGSVTTDLEKRLMSEQTDVERFRSQTEIHSRQWYQARHARAQSFLDNFVRQNEPELQHIQSSETLRAVQLSPGHHAVYLELSQLLISLRMQIKKLKNTSGSDRLDRLNASLNNSPTAEEALLKAALSFKTEKGISGLDMIISTRRSQQKGTEDDFLSVARKLKEKCLQKLNNPADDYFEGFKRDIYAGNILGDKDASKLVRQLLQKVEKDSSTKRTSKKHTSDATVLKELASDIRNSAHELTSRIRSKRFITTIKRLLPLLTAARNDRHTCSSSKCGGTASLDQLYLISHCGHTACEACLQDRKDSEACVHSGCEVPVHPTNLVKVLDLGSSDESSEESYGRKLDEIASLVKGIHTEDQVIVFVPNEEVSGILTEVLSSHNVPYLSLGTRKNSAAKILEEFKSTKSQKVLILNLMSESAAGANLVNANHVIFVSPLLAKSQYAYDSAMAQAIARCRRYQQTKKVHIYHFAALRTIDVDILEHRHKRLDAISDATLRSPAKSTKKEKTKLVRTRKGAMALVPLSWLANEAFREIVDVDEESDRFTSLINFSETFEGGEDE</sequence>